<sequence length="308" mass="34465">MRDLIFIESGPCSLKKSSPVLQAYPPSSVLDRACVWGIAFGATFSFLVLLFGILRWRILVQEAKALALCKPKPATAVEMASKDDEMLFKKSKEPLSINIATFEHSLLRLCPADVLTATENFSKTHIIGDGGFGIVYKGLLPEGRTIAVKRLNGGHFQGDREFLAEMETIGKVKYENLVPLLGYCVYGDERFLIYEYMENGSLDMWLRNRADAVETLDWPVRFNIWRAPTGQADMEGGNLVGWVRCMTEMGSQDGVLDPCIPNFGQWKSQMLCVLAVARACTLDEPWKRPDMLEVVKQLKEIKLDGCGQ</sequence>
<evidence type="ECO:0000256" key="16">
    <source>
        <dbReference type="ARBA" id="ARBA00047899"/>
    </source>
</evidence>
<accession>A0A7J6VJH5</accession>
<dbReference type="FunFam" id="3.30.200.20:FF:000150">
    <property type="entry name" value="serine/threonine-protein kinase BRI1-like 2"/>
    <property type="match status" value="1"/>
</dbReference>
<evidence type="ECO:0000256" key="14">
    <source>
        <dbReference type="ARBA" id="ARBA00023170"/>
    </source>
</evidence>
<dbReference type="SUPFAM" id="SSF56112">
    <property type="entry name" value="Protein kinase-like (PK-like)"/>
    <property type="match status" value="1"/>
</dbReference>
<evidence type="ECO:0000313" key="22">
    <source>
        <dbReference type="Proteomes" id="UP000554482"/>
    </source>
</evidence>
<evidence type="ECO:0000259" key="20">
    <source>
        <dbReference type="PROSITE" id="PS50011"/>
    </source>
</evidence>
<evidence type="ECO:0000313" key="21">
    <source>
        <dbReference type="EMBL" id="KAF5185269.1"/>
    </source>
</evidence>
<comment type="caution">
    <text evidence="21">The sequence shown here is derived from an EMBL/GenBank/DDBJ whole genome shotgun (WGS) entry which is preliminary data.</text>
</comment>
<evidence type="ECO:0000256" key="12">
    <source>
        <dbReference type="ARBA" id="ARBA00022989"/>
    </source>
</evidence>
<keyword evidence="12 19" id="KW-1133">Transmembrane helix</keyword>
<comment type="catalytic activity">
    <reaction evidence="17">
        <text>L-seryl-[protein] + ATP = O-phospho-L-seryl-[protein] + ADP + H(+)</text>
        <dbReference type="Rhea" id="RHEA:17989"/>
        <dbReference type="Rhea" id="RHEA-COMP:9863"/>
        <dbReference type="Rhea" id="RHEA-COMP:11604"/>
        <dbReference type="ChEBI" id="CHEBI:15378"/>
        <dbReference type="ChEBI" id="CHEBI:29999"/>
        <dbReference type="ChEBI" id="CHEBI:30616"/>
        <dbReference type="ChEBI" id="CHEBI:83421"/>
        <dbReference type="ChEBI" id="CHEBI:456216"/>
        <dbReference type="EC" id="2.7.11.1"/>
    </reaction>
</comment>
<dbReference type="InterPro" id="IPR017441">
    <property type="entry name" value="Protein_kinase_ATP_BS"/>
</dbReference>
<evidence type="ECO:0000256" key="7">
    <source>
        <dbReference type="ARBA" id="ARBA00022729"/>
    </source>
</evidence>
<protein>
    <recommendedName>
        <fullName evidence="2">non-specific serine/threonine protein kinase</fullName>
        <ecNumber evidence="2">2.7.11.1</ecNumber>
    </recommendedName>
</protein>
<dbReference type="PANTHER" id="PTHR48006:SF95">
    <property type="entry name" value="LEUCINE-RICH REPEAT RECEPTOR PROTEIN KINASE MSP1"/>
    <property type="match status" value="1"/>
</dbReference>
<dbReference type="EC" id="2.7.11.1" evidence="2"/>
<dbReference type="InterPro" id="IPR051824">
    <property type="entry name" value="LRR_Rcpt-Like_S/T_Kinase"/>
</dbReference>
<dbReference type="InterPro" id="IPR001245">
    <property type="entry name" value="Ser-Thr/Tyr_kinase_cat_dom"/>
</dbReference>
<keyword evidence="3" id="KW-0723">Serine/threonine-protein kinase</keyword>
<dbReference type="OrthoDB" id="1924919at2759"/>
<organism evidence="21 22">
    <name type="scientific">Thalictrum thalictroides</name>
    <name type="common">Rue-anemone</name>
    <name type="synonym">Anemone thalictroides</name>
    <dbReference type="NCBI Taxonomy" id="46969"/>
    <lineage>
        <taxon>Eukaryota</taxon>
        <taxon>Viridiplantae</taxon>
        <taxon>Streptophyta</taxon>
        <taxon>Embryophyta</taxon>
        <taxon>Tracheophyta</taxon>
        <taxon>Spermatophyta</taxon>
        <taxon>Magnoliopsida</taxon>
        <taxon>Ranunculales</taxon>
        <taxon>Ranunculaceae</taxon>
        <taxon>Thalictroideae</taxon>
        <taxon>Thalictrum</taxon>
    </lineage>
</organism>
<dbReference type="Gene3D" id="1.10.510.10">
    <property type="entry name" value="Transferase(Phosphotransferase) domain 1"/>
    <property type="match status" value="1"/>
</dbReference>
<keyword evidence="4" id="KW-0433">Leucine-rich repeat</keyword>
<evidence type="ECO:0000256" key="15">
    <source>
        <dbReference type="ARBA" id="ARBA00023180"/>
    </source>
</evidence>
<keyword evidence="9 18" id="KW-0547">Nucleotide-binding</keyword>
<comment type="catalytic activity">
    <reaction evidence="16">
        <text>L-threonyl-[protein] + ATP = O-phospho-L-threonyl-[protein] + ADP + H(+)</text>
        <dbReference type="Rhea" id="RHEA:46608"/>
        <dbReference type="Rhea" id="RHEA-COMP:11060"/>
        <dbReference type="Rhea" id="RHEA-COMP:11605"/>
        <dbReference type="ChEBI" id="CHEBI:15378"/>
        <dbReference type="ChEBI" id="CHEBI:30013"/>
        <dbReference type="ChEBI" id="CHEBI:30616"/>
        <dbReference type="ChEBI" id="CHEBI:61977"/>
        <dbReference type="ChEBI" id="CHEBI:456216"/>
        <dbReference type="EC" id="2.7.11.1"/>
    </reaction>
</comment>
<keyword evidence="15" id="KW-0325">Glycoprotein</keyword>
<dbReference type="AlphaFoldDB" id="A0A7J6VJH5"/>
<evidence type="ECO:0000256" key="3">
    <source>
        <dbReference type="ARBA" id="ARBA00022527"/>
    </source>
</evidence>
<dbReference type="InterPro" id="IPR000719">
    <property type="entry name" value="Prot_kinase_dom"/>
</dbReference>
<dbReference type="EMBL" id="JABWDY010030924">
    <property type="protein sequence ID" value="KAF5185269.1"/>
    <property type="molecule type" value="Genomic_DNA"/>
</dbReference>
<dbReference type="GO" id="GO:0004674">
    <property type="term" value="F:protein serine/threonine kinase activity"/>
    <property type="evidence" value="ECO:0007669"/>
    <property type="project" value="UniProtKB-KW"/>
</dbReference>
<keyword evidence="13 19" id="KW-0472">Membrane</keyword>
<evidence type="ECO:0000256" key="19">
    <source>
        <dbReference type="SAM" id="Phobius"/>
    </source>
</evidence>
<keyword evidence="11 18" id="KW-0067">ATP-binding</keyword>
<evidence type="ECO:0000256" key="2">
    <source>
        <dbReference type="ARBA" id="ARBA00012513"/>
    </source>
</evidence>
<keyword evidence="7" id="KW-0732">Signal</keyword>
<evidence type="ECO:0000256" key="13">
    <source>
        <dbReference type="ARBA" id="ARBA00023136"/>
    </source>
</evidence>
<keyword evidence="14 21" id="KW-0675">Receptor</keyword>
<gene>
    <name evidence="21" type="ORF">FRX31_025142</name>
</gene>
<dbReference type="PROSITE" id="PS00107">
    <property type="entry name" value="PROTEIN_KINASE_ATP"/>
    <property type="match status" value="1"/>
</dbReference>
<evidence type="ECO:0000256" key="17">
    <source>
        <dbReference type="ARBA" id="ARBA00048679"/>
    </source>
</evidence>
<dbReference type="GO" id="GO:0016020">
    <property type="term" value="C:membrane"/>
    <property type="evidence" value="ECO:0007669"/>
    <property type="project" value="UniProtKB-SubCell"/>
</dbReference>
<evidence type="ECO:0000256" key="18">
    <source>
        <dbReference type="PROSITE-ProRule" id="PRU10141"/>
    </source>
</evidence>
<feature type="binding site" evidence="18">
    <location>
        <position position="149"/>
    </location>
    <ligand>
        <name>ATP</name>
        <dbReference type="ChEBI" id="CHEBI:30616"/>
    </ligand>
</feature>
<dbReference type="InterPro" id="IPR011009">
    <property type="entry name" value="Kinase-like_dom_sf"/>
</dbReference>
<keyword evidence="10 21" id="KW-0418">Kinase</keyword>
<dbReference type="PROSITE" id="PS50011">
    <property type="entry name" value="PROTEIN_KINASE_DOM"/>
    <property type="match status" value="1"/>
</dbReference>
<feature type="domain" description="Protein kinase" evidence="20">
    <location>
        <begin position="121"/>
        <end position="308"/>
    </location>
</feature>
<keyword evidence="6 19" id="KW-0812">Transmembrane</keyword>
<evidence type="ECO:0000256" key="9">
    <source>
        <dbReference type="ARBA" id="ARBA00022741"/>
    </source>
</evidence>
<evidence type="ECO:0000256" key="5">
    <source>
        <dbReference type="ARBA" id="ARBA00022679"/>
    </source>
</evidence>
<evidence type="ECO:0000256" key="1">
    <source>
        <dbReference type="ARBA" id="ARBA00004479"/>
    </source>
</evidence>
<feature type="transmembrane region" description="Helical" evidence="19">
    <location>
        <begin position="35"/>
        <end position="54"/>
    </location>
</feature>
<name>A0A7J6VJH5_THATH</name>
<dbReference type="Gene3D" id="3.30.200.20">
    <property type="entry name" value="Phosphorylase Kinase, domain 1"/>
    <property type="match status" value="1"/>
</dbReference>
<evidence type="ECO:0000256" key="4">
    <source>
        <dbReference type="ARBA" id="ARBA00022614"/>
    </source>
</evidence>
<proteinExistence type="predicted"/>
<comment type="subcellular location">
    <subcellularLocation>
        <location evidence="1">Membrane</location>
        <topology evidence="1">Single-pass type I membrane protein</topology>
    </subcellularLocation>
</comment>
<dbReference type="Proteomes" id="UP000554482">
    <property type="component" value="Unassembled WGS sequence"/>
</dbReference>
<reference evidence="21 22" key="1">
    <citation type="submission" date="2020-06" db="EMBL/GenBank/DDBJ databases">
        <title>Transcriptomic and genomic resources for Thalictrum thalictroides and T. hernandezii: Facilitating candidate gene discovery in an emerging model plant lineage.</title>
        <authorList>
            <person name="Arias T."/>
            <person name="Riano-Pachon D.M."/>
            <person name="Di Stilio V.S."/>
        </authorList>
    </citation>
    <scope>NUCLEOTIDE SEQUENCE [LARGE SCALE GENOMIC DNA]</scope>
    <source>
        <strain evidence="22">cv. WT478/WT964</strain>
        <tissue evidence="21">Leaves</tissue>
    </source>
</reference>
<evidence type="ECO:0000256" key="11">
    <source>
        <dbReference type="ARBA" id="ARBA00022840"/>
    </source>
</evidence>
<dbReference type="Pfam" id="PF07714">
    <property type="entry name" value="PK_Tyr_Ser-Thr"/>
    <property type="match status" value="1"/>
</dbReference>
<keyword evidence="22" id="KW-1185">Reference proteome</keyword>
<evidence type="ECO:0000256" key="10">
    <source>
        <dbReference type="ARBA" id="ARBA00022777"/>
    </source>
</evidence>
<keyword evidence="8" id="KW-0677">Repeat</keyword>
<evidence type="ECO:0000256" key="6">
    <source>
        <dbReference type="ARBA" id="ARBA00022692"/>
    </source>
</evidence>
<dbReference type="GO" id="GO:0005524">
    <property type="term" value="F:ATP binding"/>
    <property type="evidence" value="ECO:0007669"/>
    <property type="project" value="UniProtKB-UniRule"/>
</dbReference>
<evidence type="ECO:0000256" key="8">
    <source>
        <dbReference type="ARBA" id="ARBA00022737"/>
    </source>
</evidence>
<keyword evidence="5" id="KW-0808">Transferase</keyword>
<dbReference type="PANTHER" id="PTHR48006">
    <property type="entry name" value="LEUCINE-RICH REPEAT-CONTAINING PROTEIN DDB_G0281931-RELATED"/>
    <property type="match status" value="1"/>
</dbReference>